<name>A0AAD8IK46_9APIA</name>
<feature type="compositionally biased region" description="Basic and acidic residues" evidence="1">
    <location>
        <begin position="87"/>
        <end position="106"/>
    </location>
</feature>
<sequence length="210" mass="23850">MDKSEKAVGCKIAAEADLLLKWGNRKRVRCVRLRDTTNKDRPSQLSSSSRLRRRITSRFLTFSDNNKPIYTQQSTRLTRNSEAAKLSPEKDDKHYSTRGLLEEKGGNGKKIVGGENEESKSKGSVWPKLYISLTSKEKEEDFMAMKGCKLPQRPKKRAKIIQRTLLLVSPGAWLTDLCQERYEVREKKTTKKRARGGGLKAMGSLESDSE</sequence>
<dbReference type="PANTHER" id="PTHR33130">
    <property type="entry name" value="PUTATIVE (DUF1639)-RELATED"/>
    <property type="match status" value="1"/>
</dbReference>
<protein>
    <submittedName>
        <fullName evidence="2">Adenylylsulfate kinase family protein</fullName>
    </submittedName>
</protein>
<dbReference type="AlphaFoldDB" id="A0AAD8IK46"/>
<dbReference type="PANTHER" id="PTHR33130:SF42">
    <property type="entry name" value="O-ACYLTRANSFERASE, PUTATIVE (DUF1639)-RELATED"/>
    <property type="match status" value="1"/>
</dbReference>
<proteinExistence type="predicted"/>
<dbReference type="InterPro" id="IPR012438">
    <property type="entry name" value="DUF1639"/>
</dbReference>
<feature type="region of interest" description="Disordered" evidence="1">
    <location>
        <begin position="186"/>
        <end position="210"/>
    </location>
</feature>
<dbReference type="Pfam" id="PF07797">
    <property type="entry name" value="DUF1639"/>
    <property type="match status" value="1"/>
</dbReference>
<feature type="region of interest" description="Disordered" evidence="1">
    <location>
        <begin position="73"/>
        <end position="120"/>
    </location>
</feature>
<reference evidence="2" key="2">
    <citation type="submission" date="2023-05" db="EMBL/GenBank/DDBJ databases">
        <authorList>
            <person name="Schelkunov M.I."/>
        </authorList>
    </citation>
    <scope>NUCLEOTIDE SEQUENCE</scope>
    <source>
        <strain evidence="2">Hsosn_3</strain>
        <tissue evidence="2">Leaf</tissue>
    </source>
</reference>
<accession>A0AAD8IK46</accession>
<evidence type="ECO:0000313" key="2">
    <source>
        <dbReference type="EMBL" id="KAK1386489.1"/>
    </source>
</evidence>
<dbReference type="EMBL" id="JAUIZM010000004">
    <property type="protein sequence ID" value="KAK1386489.1"/>
    <property type="molecule type" value="Genomic_DNA"/>
</dbReference>
<keyword evidence="2" id="KW-0808">Transferase</keyword>
<evidence type="ECO:0000313" key="3">
    <source>
        <dbReference type="Proteomes" id="UP001237642"/>
    </source>
</evidence>
<comment type="caution">
    <text evidence="2">The sequence shown here is derived from an EMBL/GenBank/DDBJ whole genome shotgun (WGS) entry which is preliminary data.</text>
</comment>
<gene>
    <name evidence="2" type="ORF">POM88_014667</name>
</gene>
<evidence type="ECO:0000256" key="1">
    <source>
        <dbReference type="SAM" id="MobiDB-lite"/>
    </source>
</evidence>
<dbReference type="Proteomes" id="UP001237642">
    <property type="component" value="Unassembled WGS sequence"/>
</dbReference>
<organism evidence="2 3">
    <name type="scientific">Heracleum sosnowskyi</name>
    <dbReference type="NCBI Taxonomy" id="360622"/>
    <lineage>
        <taxon>Eukaryota</taxon>
        <taxon>Viridiplantae</taxon>
        <taxon>Streptophyta</taxon>
        <taxon>Embryophyta</taxon>
        <taxon>Tracheophyta</taxon>
        <taxon>Spermatophyta</taxon>
        <taxon>Magnoliopsida</taxon>
        <taxon>eudicotyledons</taxon>
        <taxon>Gunneridae</taxon>
        <taxon>Pentapetalae</taxon>
        <taxon>asterids</taxon>
        <taxon>campanulids</taxon>
        <taxon>Apiales</taxon>
        <taxon>Apiaceae</taxon>
        <taxon>Apioideae</taxon>
        <taxon>apioid superclade</taxon>
        <taxon>Tordylieae</taxon>
        <taxon>Tordyliinae</taxon>
        <taxon>Heracleum</taxon>
    </lineage>
</organism>
<keyword evidence="3" id="KW-1185">Reference proteome</keyword>
<reference evidence="2" key="1">
    <citation type="submission" date="2023-02" db="EMBL/GenBank/DDBJ databases">
        <title>Genome of toxic invasive species Heracleum sosnowskyi carries increased number of genes despite the absence of recent whole-genome duplications.</title>
        <authorList>
            <person name="Schelkunov M."/>
            <person name="Shtratnikova V."/>
            <person name="Makarenko M."/>
            <person name="Klepikova A."/>
            <person name="Omelchenko D."/>
            <person name="Novikova G."/>
            <person name="Obukhova E."/>
            <person name="Bogdanov V."/>
            <person name="Penin A."/>
            <person name="Logacheva M."/>
        </authorList>
    </citation>
    <scope>NUCLEOTIDE SEQUENCE</scope>
    <source>
        <strain evidence="2">Hsosn_3</strain>
        <tissue evidence="2">Leaf</tissue>
    </source>
</reference>
<keyword evidence="2" id="KW-0418">Kinase</keyword>
<dbReference type="GO" id="GO:0016301">
    <property type="term" value="F:kinase activity"/>
    <property type="evidence" value="ECO:0007669"/>
    <property type="project" value="UniProtKB-KW"/>
</dbReference>